<feature type="compositionally biased region" description="Basic and acidic residues" evidence="2">
    <location>
        <begin position="95"/>
        <end position="104"/>
    </location>
</feature>
<proteinExistence type="predicted"/>
<reference evidence="5" key="1">
    <citation type="submission" date="2025-08" db="UniProtKB">
        <authorList>
            <consortium name="RefSeq"/>
        </authorList>
    </citation>
    <scope>IDENTIFICATION</scope>
    <source>
        <tissue evidence="5">Whole Larva</tissue>
    </source>
</reference>
<feature type="compositionally biased region" description="Basic residues" evidence="2">
    <location>
        <begin position="566"/>
        <end position="576"/>
    </location>
</feature>
<sequence>MSTTYDDIKRTAQSLIERKKLQWAREREELAGLCENVPWGSRESLQLYDKPYLRSKYASKYQKENEYVRRDSFASSQGRPSLPPLYKNQNVSYTSDEKLDKEMGGETSGYGSDNPNQTPEYLPPTNWNNHHLGYESSSSGREDRPKWRDRGVHVGKFWEPKEVQSFLKSNDTPGWVKRGLDGDTELVVSNNSPAESPEQDYLERPCTGSSSSQTSYIRGQNIRVEPSELAERERKRQIALAHQEAIKQQLEERERKRQEEKVRKIREEYEEEARIAREQDLERKRQEQENRIREEKLERERRRKEALQEAIEIAEKEAKQAKQKLLKQNLNIAENVVEVDKLKVEVKKDKCPVDKGEIIELPSIHAEKSVISNNNKDNNIEYTKEKVSQNIEMPPVNNDKVNNNQQNNNNNNSMINLNQQLSQENLALMLQNPLESLHTVQFAVLIPTINPAATGAVPVAVPLTDRGTINTARTENRILTPTQYRNKRMCDSSTQTDFTEFKQEDHREKYVREKLSNLEISYEGRCRKERRSRSEFRENVEDRPKWGVNRPPTRYLKQSEKDPLYQRRKMRQKMRQMKGYEDKCRNYSPHSSDDSQTGSPRTYRKKGYAEKQSRALWRKNEHVFAENVRVYQTEIVPIESDKDHIYFKTKTHQCCCRCKREREKYTDQLKVVDILKIEHNSPRECLQYKNDLIEDGNKLPDFNGAHQEEGNDVLEKLNLIHHGLMLKHEHWDDTPSNSMSYSPSRHP</sequence>
<feature type="compositionally biased region" description="Polar residues" evidence="2">
    <location>
        <begin position="207"/>
        <end position="216"/>
    </location>
</feature>
<feature type="region of interest" description="Disordered" evidence="2">
    <location>
        <begin position="68"/>
        <end position="147"/>
    </location>
</feature>
<gene>
    <name evidence="5" type="primary">LOC108566597</name>
</gene>
<evidence type="ECO:0000259" key="3">
    <source>
        <dbReference type="Pfam" id="PF15236"/>
    </source>
</evidence>
<feature type="compositionally biased region" description="Polar residues" evidence="2">
    <location>
        <begin position="588"/>
        <end position="600"/>
    </location>
</feature>
<name>A0ABM1N5F9_NICVS</name>
<dbReference type="InterPro" id="IPR040467">
    <property type="entry name" value="CCDC66_dom"/>
</dbReference>
<dbReference type="Proteomes" id="UP000695000">
    <property type="component" value="Unplaced"/>
</dbReference>
<evidence type="ECO:0000313" key="4">
    <source>
        <dbReference type="Proteomes" id="UP000695000"/>
    </source>
</evidence>
<feature type="compositionally biased region" description="Basic and acidic residues" evidence="2">
    <location>
        <begin position="529"/>
        <end position="545"/>
    </location>
</feature>
<evidence type="ECO:0000313" key="5">
    <source>
        <dbReference type="RefSeq" id="XP_017782059.1"/>
    </source>
</evidence>
<dbReference type="PANTHER" id="PTHR22736">
    <property type="entry name" value="COILED-COIL DOMAIN-CONTAINING PROTEIN 66"/>
    <property type="match status" value="1"/>
</dbReference>
<feature type="region of interest" description="Disordered" evidence="2">
    <location>
        <begin position="187"/>
        <end position="216"/>
    </location>
</feature>
<feature type="coiled-coil region" evidence="1">
    <location>
        <begin position="239"/>
        <end position="331"/>
    </location>
</feature>
<dbReference type="Pfam" id="PF15236">
    <property type="entry name" value="CCDC66"/>
    <property type="match status" value="1"/>
</dbReference>
<dbReference type="RefSeq" id="XP_017782059.1">
    <property type="nucleotide sequence ID" value="XM_017926570.1"/>
</dbReference>
<organism evidence="4 5">
    <name type="scientific">Nicrophorus vespilloides</name>
    <name type="common">Boreal carrion beetle</name>
    <dbReference type="NCBI Taxonomy" id="110193"/>
    <lineage>
        <taxon>Eukaryota</taxon>
        <taxon>Metazoa</taxon>
        <taxon>Ecdysozoa</taxon>
        <taxon>Arthropoda</taxon>
        <taxon>Hexapoda</taxon>
        <taxon>Insecta</taxon>
        <taxon>Pterygota</taxon>
        <taxon>Neoptera</taxon>
        <taxon>Endopterygota</taxon>
        <taxon>Coleoptera</taxon>
        <taxon>Polyphaga</taxon>
        <taxon>Staphyliniformia</taxon>
        <taxon>Silphidae</taxon>
        <taxon>Nicrophorinae</taxon>
        <taxon>Nicrophorus</taxon>
    </lineage>
</organism>
<evidence type="ECO:0000256" key="2">
    <source>
        <dbReference type="SAM" id="MobiDB-lite"/>
    </source>
</evidence>
<feature type="compositionally biased region" description="Polar residues" evidence="2">
    <location>
        <begin position="109"/>
        <end position="139"/>
    </location>
</feature>
<feature type="region of interest" description="Disordered" evidence="2">
    <location>
        <begin position="529"/>
        <end position="611"/>
    </location>
</feature>
<keyword evidence="4" id="KW-1185">Reference proteome</keyword>
<evidence type="ECO:0000256" key="1">
    <source>
        <dbReference type="SAM" id="Coils"/>
    </source>
</evidence>
<protein>
    <submittedName>
        <fullName evidence="5">Histone-lysine N-methyltransferase, H3 lysine-79 specific</fullName>
    </submittedName>
</protein>
<keyword evidence="1" id="KW-0175">Coiled coil</keyword>
<dbReference type="GeneID" id="108566597"/>
<accession>A0ABM1N5F9</accession>
<dbReference type="InterPro" id="IPR039183">
    <property type="entry name" value="CCD66"/>
</dbReference>
<dbReference type="PANTHER" id="PTHR22736:SF2">
    <property type="entry name" value="COILED-COIL DOMAIN-CONTAINING PROTEIN 66"/>
    <property type="match status" value="1"/>
</dbReference>
<feature type="domain" description="CCDC66" evidence="3">
    <location>
        <begin position="204"/>
        <end position="330"/>
    </location>
</feature>